<evidence type="ECO:0000313" key="2">
    <source>
        <dbReference type="EMBL" id="CAI9737161.1"/>
    </source>
</evidence>
<keyword evidence="3" id="KW-1185">Reference proteome</keyword>
<reference evidence="2" key="1">
    <citation type="submission" date="2023-08" db="EMBL/GenBank/DDBJ databases">
        <authorList>
            <person name="Alioto T."/>
            <person name="Alioto T."/>
            <person name="Gomez Garrido J."/>
        </authorList>
    </citation>
    <scope>NUCLEOTIDE SEQUENCE</scope>
</reference>
<sequence length="97" mass="10787">MGRTQWHKCTTDPQLNEGHTQSRASSSFSSTSLLENQGPYGREHIHAKTHAGVVNALSLNSGFDNCDQNVDTDHGIDSRVLRQEVKRYDIILVPSHS</sequence>
<dbReference type="EMBL" id="OX597833">
    <property type="protein sequence ID" value="CAI9737161.1"/>
    <property type="molecule type" value="Genomic_DNA"/>
</dbReference>
<evidence type="ECO:0000256" key="1">
    <source>
        <dbReference type="SAM" id="MobiDB-lite"/>
    </source>
</evidence>
<feature type="compositionally biased region" description="Low complexity" evidence="1">
    <location>
        <begin position="22"/>
        <end position="32"/>
    </location>
</feature>
<organism evidence="2 3">
    <name type="scientific">Octopus vulgaris</name>
    <name type="common">Common octopus</name>
    <dbReference type="NCBI Taxonomy" id="6645"/>
    <lineage>
        <taxon>Eukaryota</taxon>
        <taxon>Metazoa</taxon>
        <taxon>Spiralia</taxon>
        <taxon>Lophotrochozoa</taxon>
        <taxon>Mollusca</taxon>
        <taxon>Cephalopoda</taxon>
        <taxon>Coleoidea</taxon>
        <taxon>Octopodiformes</taxon>
        <taxon>Octopoda</taxon>
        <taxon>Incirrata</taxon>
        <taxon>Octopodidae</taxon>
        <taxon>Octopus</taxon>
    </lineage>
</organism>
<accession>A0AA36BMG6</accession>
<name>A0AA36BMG6_OCTVU</name>
<dbReference type="Proteomes" id="UP001162480">
    <property type="component" value="Chromosome 20"/>
</dbReference>
<feature type="compositionally biased region" description="Polar residues" evidence="1">
    <location>
        <begin position="7"/>
        <end position="21"/>
    </location>
</feature>
<feature type="region of interest" description="Disordered" evidence="1">
    <location>
        <begin position="1"/>
        <end position="43"/>
    </location>
</feature>
<proteinExistence type="predicted"/>
<protein>
    <submittedName>
        <fullName evidence="2">Uncharacterized protein</fullName>
    </submittedName>
</protein>
<evidence type="ECO:0000313" key="3">
    <source>
        <dbReference type="Proteomes" id="UP001162480"/>
    </source>
</evidence>
<dbReference type="AlphaFoldDB" id="A0AA36BMG6"/>
<gene>
    <name evidence="2" type="ORF">OCTVUL_1B021380</name>
</gene>